<proteinExistence type="predicted"/>
<accession>A0A1Y2HY62</accession>
<sequence>MSQPTGGAGGGITATVTSALSSAYESWLVNPAMDLLLSHLPLLESMRSQLLAGIPTTHSSVVEVGPGTGLNFPHYPQHVTTIETLSPQGSVPESLMAKAAERGLFVRHHTYLTLRQALDKGLKVAKVLGLTSKDLPDPSVTPCMFPFATGSLPVITCTLVLCTIPQPHLPYYLAEIARVLVPNSGRYFFLEHIPDGDPSEKSAMWRALQTVHGVVACGCDIGRRSLDVMKAALSVDDCAVYHDERAVVRATFGLVAYGSAKVVKAVTASEAGEAGGSGASTPRTVMLAED</sequence>
<dbReference type="Gene3D" id="3.40.50.150">
    <property type="entry name" value="Vaccinia Virus protein VP39"/>
    <property type="match status" value="1"/>
</dbReference>
<protein>
    <recommendedName>
        <fullName evidence="3">S-adenosyl-L-methionine-dependent methyltransferase</fullName>
    </recommendedName>
</protein>
<name>A0A1Y2HY62_9FUNG</name>
<dbReference type="PANTHER" id="PTHR45036:SF1">
    <property type="entry name" value="METHYLTRANSFERASE LIKE 7A"/>
    <property type="match status" value="1"/>
</dbReference>
<dbReference type="OrthoDB" id="540004at2759"/>
<dbReference type="Proteomes" id="UP000193411">
    <property type="component" value="Unassembled WGS sequence"/>
</dbReference>
<dbReference type="PANTHER" id="PTHR45036">
    <property type="entry name" value="METHYLTRANSFERASE LIKE 7B"/>
    <property type="match status" value="1"/>
</dbReference>
<gene>
    <name evidence="1" type="ORF">BCR44DRAFT_1426744</name>
</gene>
<evidence type="ECO:0008006" key="3">
    <source>
        <dbReference type="Google" id="ProtNLM"/>
    </source>
</evidence>
<comment type="caution">
    <text evidence="1">The sequence shown here is derived from an EMBL/GenBank/DDBJ whole genome shotgun (WGS) entry which is preliminary data.</text>
</comment>
<dbReference type="InterPro" id="IPR052356">
    <property type="entry name" value="Thiol_S-MT"/>
</dbReference>
<evidence type="ECO:0000313" key="1">
    <source>
        <dbReference type="EMBL" id="ORZ39548.1"/>
    </source>
</evidence>
<dbReference type="InterPro" id="IPR029063">
    <property type="entry name" value="SAM-dependent_MTases_sf"/>
</dbReference>
<reference evidence="1 2" key="1">
    <citation type="submission" date="2016-07" db="EMBL/GenBank/DDBJ databases">
        <title>Pervasive Adenine N6-methylation of Active Genes in Fungi.</title>
        <authorList>
            <consortium name="DOE Joint Genome Institute"/>
            <person name="Mondo S.J."/>
            <person name="Dannebaum R.O."/>
            <person name="Kuo R.C."/>
            <person name="Labutti K."/>
            <person name="Haridas S."/>
            <person name="Kuo A."/>
            <person name="Salamov A."/>
            <person name="Ahrendt S.R."/>
            <person name="Lipzen A."/>
            <person name="Sullivan W."/>
            <person name="Andreopoulos W.B."/>
            <person name="Clum A."/>
            <person name="Lindquist E."/>
            <person name="Daum C."/>
            <person name="Ramamoorthy G.K."/>
            <person name="Gryganskyi A."/>
            <person name="Culley D."/>
            <person name="Magnuson J.K."/>
            <person name="James T.Y."/>
            <person name="O'Malley M.A."/>
            <person name="Stajich J.E."/>
            <person name="Spatafora J.W."/>
            <person name="Visel A."/>
            <person name="Grigoriev I.V."/>
        </authorList>
    </citation>
    <scope>NUCLEOTIDE SEQUENCE [LARGE SCALE GENOMIC DNA]</scope>
    <source>
        <strain evidence="1 2">PL171</strain>
    </source>
</reference>
<keyword evidence="2" id="KW-1185">Reference proteome</keyword>
<dbReference type="AlphaFoldDB" id="A0A1Y2HY62"/>
<organism evidence="1 2">
    <name type="scientific">Catenaria anguillulae PL171</name>
    <dbReference type="NCBI Taxonomy" id="765915"/>
    <lineage>
        <taxon>Eukaryota</taxon>
        <taxon>Fungi</taxon>
        <taxon>Fungi incertae sedis</taxon>
        <taxon>Blastocladiomycota</taxon>
        <taxon>Blastocladiomycetes</taxon>
        <taxon>Blastocladiales</taxon>
        <taxon>Catenariaceae</taxon>
        <taxon>Catenaria</taxon>
    </lineage>
</organism>
<dbReference type="EMBL" id="MCFL01000005">
    <property type="protein sequence ID" value="ORZ39548.1"/>
    <property type="molecule type" value="Genomic_DNA"/>
</dbReference>
<dbReference type="SUPFAM" id="SSF53335">
    <property type="entry name" value="S-adenosyl-L-methionine-dependent methyltransferases"/>
    <property type="match status" value="1"/>
</dbReference>
<evidence type="ECO:0000313" key="2">
    <source>
        <dbReference type="Proteomes" id="UP000193411"/>
    </source>
</evidence>
<dbReference type="STRING" id="765915.A0A1Y2HY62"/>